<reference evidence="1 2" key="1">
    <citation type="submission" date="2019-02" db="EMBL/GenBank/DDBJ databases">
        <title>Deep-cultivation of Planctomycetes and their phenomic and genomic characterization uncovers novel biology.</title>
        <authorList>
            <person name="Wiegand S."/>
            <person name="Jogler M."/>
            <person name="Boedeker C."/>
            <person name="Pinto D."/>
            <person name="Vollmers J."/>
            <person name="Rivas-Marin E."/>
            <person name="Kohn T."/>
            <person name="Peeters S.H."/>
            <person name="Heuer A."/>
            <person name="Rast P."/>
            <person name="Oberbeckmann S."/>
            <person name="Bunk B."/>
            <person name="Jeske O."/>
            <person name="Meyerdierks A."/>
            <person name="Storesund J.E."/>
            <person name="Kallscheuer N."/>
            <person name="Luecker S."/>
            <person name="Lage O.M."/>
            <person name="Pohl T."/>
            <person name="Merkel B.J."/>
            <person name="Hornburger P."/>
            <person name="Mueller R.-W."/>
            <person name="Bruemmer F."/>
            <person name="Labrenz M."/>
            <person name="Spormann A.M."/>
            <person name="Op den Camp H."/>
            <person name="Overmann J."/>
            <person name="Amann R."/>
            <person name="Jetten M.S.M."/>
            <person name="Mascher T."/>
            <person name="Medema M.H."/>
            <person name="Devos D.P."/>
            <person name="Kaster A.-K."/>
            <person name="Ovreas L."/>
            <person name="Rohde M."/>
            <person name="Galperin M.Y."/>
            <person name="Jogler C."/>
        </authorList>
    </citation>
    <scope>NUCLEOTIDE SEQUENCE [LARGE SCALE GENOMIC DNA]</scope>
    <source>
        <strain evidence="1 2">Spa11</strain>
    </source>
</reference>
<proteinExistence type="predicted"/>
<dbReference type="KEGG" id="bmei:Spa11_23060"/>
<organism evidence="1 2">
    <name type="scientific">Botrimarina mediterranea</name>
    <dbReference type="NCBI Taxonomy" id="2528022"/>
    <lineage>
        <taxon>Bacteria</taxon>
        <taxon>Pseudomonadati</taxon>
        <taxon>Planctomycetota</taxon>
        <taxon>Planctomycetia</taxon>
        <taxon>Pirellulales</taxon>
        <taxon>Lacipirellulaceae</taxon>
        <taxon>Botrimarina</taxon>
    </lineage>
</organism>
<accession>A0A518K8L2</accession>
<keyword evidence="2" id="KW-1185">Reference proteome</keyword>
<evidence type="ECO:0000313" key="1">
    <source>
        <dbReference type="EMBL" id="QDV74107.1"/>
    </source>
</evidence>
<dbReference type="EMBL" id="CP036349">
    <property type="protein sequence ID" value="QDV74107.1"/>
    <property type="molecule type" value="Genomic_DNA"/>
</dbReference>
<sequence>MEVKDRVPLGELKRREHCEKHADKARRLRVVILAAEGWTAPAGAMAVGLSRRVCHHTPIQ</sequence>
<dbReference type="Proteomes" id="UP000316426">
    <property type="component" value="Chromosome"/>
</dbReference>
<evidence type="ECO:0000313" key="2">
    <source>
        <dbReference type="Proteomes" id="UP000316426"/>
    </source>
</evidence>
<protein>
    <submittedName>
        <fullName evidence="1">Uncharacterized protein</fullName>
    </submittedName>
</protein>
<name>A0A518K8L2_9BACT</name>
<dbReference type="AlphaFoldDB" id="A0A518K8L2"/>
<gene>
    <name evidence="1" type="ORF">Spa11_23060</name>
</gene>